<name>A0A8X7SHK8_BRACI</name>
<comment type="caution">
    <text evidence="3">The sequence shown here is derived from an EMBL/GenBank/DDBJ whole genome shotgun (WGS) entry which is preliminary data.</text>
</comment>
<feature type="compositionally biased region" description="Acidic residues" evidence="2">
    <location>
        <begin position="158"/>
        <end position="168"/>
    </location>
</feature>
<dbReference type="EMBL" id="JAAMPC010000006">
    <property type="protein sequence ID" value="KAG2307253.1"/>
    <property type="molecule type" value="Genomic_DNA"/>
</dbReference>
<feature type="region of interest" description="Disordered" evidence="2">
    <location>
        <begin position="1"/>
        <end position="20"/>
    </location>
</feature>
<evidence type="ECO:0000313" key="4">
    <source>
        <dbReference type="Proteomes" id="UP000886595"/>
    </source>
</evidence>
<dbReference type="AlphaFoldDB" id="A0A8X7SHK8"/>
<keyword evidence="1" id="KW-0175">Coiled coil</keyword>
<accession>A0A8X7SHK8</accession>
<dbReference type="OrthoDB" id="10447322at2759"/>
<feature type="compositionally biased region" description="Polar residues" evidence="2">
    <location>
        <begin position="121"/>
        <end position="141"/>
    </location>
</feature>
<organism evidence="3 4">
    <name type="scientific">Brassica carinata</name>
    <name type="common">Ethiopian mustard</name>
    <name type="synonym">Abyssinian cabbage</name>
    <dbReference type="NCBI Taxonomy" id="52824"/>
    <lineage>
        <taxon>Eukaryota</taxon>
        <taxon>Viridiplantae</taxon>
        <taxon>Streptophyta</taxon>
        <taxon>Embryophyta</taxon>
        <taxon>Tracheophyta</taxon>
        <taxon>Spermatophyta</taxon>
        <taxon>Magnoliopsida</taxon>
        <taxon>eudicotyledons</taxon>
        <taxon>Gunneridae</taxon>
        <taxon>Pentapetalae</taxon>
        <taxon>rosids</taxon>
        <taxon>malvids</taxon>
        <taxon>Brassicales</taxon>
        <taxon>Brassicaceae</taxon>
        <taxon>Brassiceae</taxon>
        <taxon>Brassica</taxon>
    </lineage>
</organism>
<reference evidence="3 4" key="1">
    <citation type="submission" date="2020-02" db="EMBL/GenBank/DDBJ databases">
        <authorList>
            <person name="Ma Q."/>
            <person name="Huang Y."/>
            <person name="Song X."/>
            <person name="Pei D."/>
        </authorList>
    </citation>
    <scope>NUCLEOTIDE SEQUENCE [LARGE SCALE GENOMIC DNA]</scope>
    <source>
        <strain evidence="3">Sxm20200214</strain>
        <tissue evidence="3">Leaf</tissue>
    </source>
</reference>
<proteinExistence type="predicted"/>
<feature type="compositionally biased region" description="Basic and acidic residues" evidence="2">
    <location>
        <begin position="142"/>
        <end position="157"/>
    </location>
</feature>
<gene>
    <name evidence="3" type="ORF">Bca52824_027001</name>
</gene>
<evidence type="ECO:0000256" key="1">
    <source>
        <dbReference type="SAM" id="Coils"/>
    </source>
</evidence>
<protein>
    <submittedName>
        <fullName evidence="3">Uncharacterized protein</fullName>
    </submittedName>
</protein>
<feature type="region of interest" description="Disordered" evidence="2">
    <location>
        <begin position="106"/>
        <end position="177"/>
    </location>
</feature>
<feature type="region of interest" description="Disordered" evidence="2">
    <location>
        <begin position="206"/>
        <end position="259"/>
    </location>
</feature>
<evidence type="ECO:0000313" key="3">
    <source>
        <dbReference type="EMBL" id="KAG2307253.1"/>
    </source>
</evidence>
<keyword evidence="4" id="KW-1185">Reference proteome</keyword>
<dbReference type="Proteomes" id="UP000886595">
    <property type="component" value="Unassembled WGS sequence"/>
</dbReference>
<evidence type="ECO:0000256" key="2">
    <source>
        <dbReference type="SAM" id="MobiDB-lite"/>
    </source>
</evidence>
<feature type="coiled-coil region" evidence="1">
    <location>
        <begin position="64"/>
        <end position="105"/>
    </location>
</feature>
<feature type="compositionally biased region" description="Basic residues" evidence="2">
    <location>
        <begin position="107"/>
        <end position="116"/>
    </location>
</feature>
<sequence>MSRSSRAGRGNNGDGYGSNHAGHWTIRDEVFWSFTRAADQISTQVRLTPNPGACPKNPKILPKVQGLKSQLDKHSKQLEQSAKKLSQLEAENVSLRDENQLLNTVSNKKRSFRTRVRSMPTLETPNSGGDTTHPQTALNENDASRGEVRNTQIHDLESNSEPEPDQDTPEGTAAARSSMTSYLEQIFAKKFDAIQSMWMSIASYQNPPERSRASKTARQPAKPRSKESAGQALQATGTKRQEAQPTSRLASLSWRESAPVWSATRSVASNFESVYAHSGDA</sequence>
<feature type="compositionally biased region" description="Polar residues" evidence="2">
    <location>
        <begin position="231"/>
        <end position="250"/>
    </location>
</feature>